<organism evidence="1 2">
    <name type="scientific">Bacillus mesophilus</name>
    <dbReference type="NCBI Taxonomy" id="1808955"/>
    <lineage>
        <taxon>Bacteria</taxon>
        <taxon>Bacillati</taxon>
        <taxon>Bacillota</taxon>
        <taxon>Bacilli</taxon>
        <taxon>Bacillales</taxon>
        <taxon>Bacillaceae</taxon>
        <taxon>Bacillus</taxon>
    </lineage>
</organism>
<comment type="caution">
    <text evidence="1">The sequence shown here is derived from an EMBL/GenBank/DDBJ whole genome shotgun (WGS) entry which is preliminary data.</text>
</comment>
<dbReference type="AlphaFoldDB" id="A0A6M0Q5G8"/>
<accession>A0A6M0Q5G8</accession>
<name>A0A6M0Q5G8_9BACI</name>
<dbReference type="RefSeq" id="WP_163179057.1">
    <property type="nucleotide sequence ID" value="NZ_JAAIWM010000002.1"/>
</dbReference>
<proteinExistence type="predicted"/>
<evidence type="ECO:0000313" key="1">
    <source>
        <dbReference type="EMBL" id="NEY71617.1"/>
    </source>
</evidence>
<sequence length="62" mass="7161">MTNEPKGEFQQDEEAVRANEKINEDFYENKRNLAGVSPALLLNNAPIVDTDDLYYLDQNEEK</sequence>
<evidence type="ECO:0000313" key="2">
    <source>
        <dbReference type="Proteomes" id="UP000481043"/>
    </source>
</evidence>
<keyword evidence="2" id="KW-1185">Reference proteome</keyword>
<gene>
    <name evidence="1" type="ORF">G4D63_07645</name>
</gene>
<dbReference type="Proteomes" id="UP000481043">
    <property type="component" value="Unassembled WGS sequence"/>
</dbReference>
<reference evidence="1 2" key="1">
    <citation type="submission" date="2020-02" db="EMBL/GenBank/DDBJ databases">
        <title>Bacillus aquiflavi sp. nov., isolated from yellow water of strong flavor Chinese baijiu in Yibin region of China.</title>
        <authorList>
            <person name="Xie J."/>
        </authorList>
    </citation>
    <scope>NUCLEOTIDE SEQUENCE [LARGE SCALE GENOMIC DNA]</scope>
    <source>
        <strain evidence="1 2">SA4</strain>
    </source>
</reference>
<protein>
    <submittedName>
        <fullName evidence="1">Uncharacterized protein</fullName>
    </submittedName>
</protein>
<dbReference type="EMBL" id="JAAIWM010000002">
    <property type="protein sequence ID" value="NEY71617.1"/>
    <property type="molecule type" value="Genomic_DNA"/>
</dbReference>